<comment type="pathway">
    <text evidence="3">Secondary metabolite biosynthesis; terpenoid biosynthesis.</text>
</comment>
<evidence type="ECO:0000313" key="14">
    <source>
        <dbReference type="EMBL" id="THU85749.1"/>
    </source>
</evidence>
<dbReference type="Pfam" id="PF00067">
    <property type="entry name" value="p450"/>
    <property type="match status" value="2"/>
</dbReference>
<evidence type="ECO:0000256" key="12">
    <source>
        <dbReference type="ARBA" id="ARBA00023136"/>
    </source>
</evidence>
<comment type="similarity">
    <text evidence="4">Belongs to the cytochrome P450 family.</text>
</comment>
<evidence type="ECO:0000256" key="11">
    <source>
        <dbReference type="ARBA" id="ARBA00023033"/>
    </source>
</evidence>
<dbReference type="GO" id="GO:0016705">
    <property type="term" value="F:oxidoreductase activity, acting on paired donors, with incorporation or reduction of molecular oxygen"/>
    <property type="evidence" value="ECO:0007669"/>
    <property type="project" value="InterPro"/>
</dbReference>
<evidence type="ECO:0000256" key="13">
    <source>
        <dbReference type="PIRSR" id="PIRSR602401-1"/>
    </source>
</evidence>
<reference evidence="14 15" key="1">
    <citation type="journal article" date="2019" name="Nat. Ecol. Evol.">
        <title>Megaphylogeny resolves global patterns of mushroom evolution.</title>
        <authorList>
            <person name="Varga T."/>
            <person name="Krizsan K."/>
            <person name="Foldi C."/>
            <person name="Dima B."/>
            <person name="Sanchez-Garcia M."/>
            <person name="Sanchez-Ramirez S."/>
            <person name="Szollosi G.J."/>
            <person name="Szarkandi J.G."/>
            <person name="Papp V."/>
            <person name="Albert L."/>
            <person name="Andreopoulos W."/>
            <person name="Angelini C."/>
            <person name="Antonin V."/>
            <person name="Barry K.W."/>
            <person name="Bougher N.L."/>
            <person name="Buchanan P."/>
            <person name="Buyck B."/>
            <person name="Bense V."/>
            <person name="Catcheside P."/>
            <person name="Chovatia M."/>
            <person name="Cooper J."/>
            <person name="Damon W."/>
            <person name="Desjardin D."/>
            <person name="Finy P."/>
            <person name="Geml J."/>
            <person name="Haridas S."/>
            <person name="Hughes K."/>
            <person name="Justo A."/>
            <person name="Karasinski D."/>
            <person name="Kautmanova I."/>
            <person name="Kiss B."/>
            <person name="Kocsube S."/>
            <person name="Kotiranta H."/>
            <person name="LaButti K.M."/>
            <person name="Lechner B.E."/>
            <person name="Liimatainen K."/>
            <person name="Lipzen A."/>
            <person name="Lukacs Z."/>
            <person name="Mihaltcheva S."/>
            <person name="Morgado L.N."/>
            <person name="Niskanen T."/>
            <person name="Noordeloos M.E."/>
            <person name="Ohm R.A."/>
            <person name="Ortiz-Santana B."/>
            <person name="Ovrebo C."/>
            <person name="Racz N."/>
            <person name="Riley R."/>
            <person name="Savchenko A."/>
            <person name="Shiryaev A."/>
            <person name="Soop K."/>
            <person name="Spirin V."/>
            <person name="Szebenyi C."/>
            <person name="Tomsovsky M."/>
            <person name="Tulloss R.E."/>
            <person name="Uehling J."/>
            <person name="Grigoriev I.V."/>
            <person name="Vagvolgyi C."/>
            <person name="Papp T."/>
            <person name="Martin F.M."/>
            <person name="Miettinen O."/>
            <person name="Hibbett D.S."/>
            <person name="Nagy L.G."/>
        </authorList>
    </citation>
    <scope>NUCLEOTIDE SEQUENCE [LARGE SCALE GENOMIC DNA]</scope>
    <source>
        <strain evidence="14 15">CBS 962.96</strain>
    </source>
</reference>
<keyword evidence="12" id="KW-0472">Membrane</keyword>
<proteinExistence type="inferred from homology"/>
<evidence type="ECO:0000256" key="8">
    <source>
        <dbReference type="ARBA" id="ARBA00022989"/>
    </source>
</evidence>
<evidence type="ECO:0000256" key="1">
    <source>
        <dbReference type="ARBA" id="ARBA00001971"/>
    </source>
</evidence>
<dbReference type="SUPFAM" id="SSF48264">
    <property type="entry name" value="Cytochrome P450"/>
    <property type="match status" value="1"/>
</dbReference>
<keyword evidence="10 13" id="KW-0408">Iron</keyword>
<dbReference type="CDD" id="cd11069">
    <property type="entry name" value="CYP_FUM15-like"/>
    <property type="match status" value="1"/>
</dbReference>
<organism evidence="14 15">
    <name type="scientific">Dendrothele bispora (strain CBS 962.96)</name>
    <dbReference type="NCBI Taxonomy" id="1314807"/>
    <lineage>
        <taxon>Eukaryota</taxon>
        <taxon>Fungi</taxon>
        <taxon>Dikarya</taxon>
        <taxon>Basidiomycota</taxon>
        <taxon>Agaricomycotina</taxon>
        <taxon>Agaricomycetes</taxon>
        <taxon>Agaricomycetidae</taxon>
        <taxon>Agaricales</taxon>
        <taxon>Agaricales incertae sedis</taxon>
        <taxon>Dendrothele</taxon>
    </lineage>
</organism>
<dbReference type="GO" id="GO:0005506">
    <property type="term" value="F:iron ion binding"/>
    <property type="evidence" value="ECO:0007669"/>
    <property type="project" value="InterPro"/>
</dbReference>
<keyword evidence="11" id="KW-0503">Monooxygenase</keyword>
<dbReference type="AlphaFoldDB" id="A0A4S8LAH2"/>
<dbReference type="InterPro" id="IPR050121">
    <property type="entry name" value="Cytochrome_P450_monoxygenase"/>
</dbReference>
<evidence type="ECO:0000256" key="3">
    <source>
        <dbReference type="ARBA" id="ARBA00004721"/>
    </source>
</evidence>
<dbReference type="Proteomes" id="UP000297245">
    <property type="component" value="Unassembled WGS sequence"/>
</dbReference>
<comment type="subcellular location">
    <subcellularLocation>
        <location evidence="2">Membrane</location>
    </subcellularLocation>
</comment>
<protein>
    <submittedName>
        <fullName evidence="14">Cytochrome P450</fullName>
    </submittedName>
</protein>
<evidence type="ECO:0000256" key="4">
    <source>
        <dbReference type="ARBA" id="ARBA00010617"/>
    </source>
</evidence>
<feature type="binding site" description="axial binding residue" evidence="13">
    <location>
        <position position="517"/>
    </location>
    <ligand>
        <name>heme</name>
        <dbReference type="ChEBI" id="CHEBI:30413"/>
    </ligand>
    <ligandPart>
        <name>Fe</name>
        <dbReference type="ChEBI" id="CHEBI:18248"/>
    </ligandPart>
</feature>
<dbReference type="EMBL" id="ML179532">
    <property type="protein sequence ID" value="THU85749.1"/>
    <property type="molecule type" value="Genomic_DNA"/>
</dbReference>
<evidence type="ECO:0000256" key="10">
    <source>
        <dbReference type="ARBA" id="ARBA00023004"/>
    </source>
</evidence>
<evidence type="ECO:0000313" key="15">
    <source>
        <dbReference type="Proteomes" id="UP000297245"/>
    </source>
</evidence>
<dbReference type="GO" id="GO:0020037">
    <property type="term" value="F:heme binding"/>
    <property type="evidence" value="ECO:0007669"/>
    <property type="project" value="InterPro"/>
</dbReference>
<evidence type="ECO:0000256" key="5">
    <source>
        <dbReference type="ARBA" id="ARBA00022617"/>
    </source>
</evidence>
<sequence length="586" mass="66422">MSKLVYDILTWPTGTRAVITDLLIYYFLYRFTRWLLKPLWFSSPFRNIPGPPPSSWFMGNLNQLFNPKGLEFHQHLSDRFGGMVKTYGFFGDEQLYVSDPLALQSIIVKDQDAFEETEVFIETNRVIFGPGLVATTGDVHKRQRKIVAPVFAVPQLKALMPVFYDVAEKWQRNRDMSEWMSRVALETIGRTVLGYSFDPLDSPHNNPYTSAIKDLIPTLFSLSLLRQFAPFFAHLGSPSFRRWLVEQTPHKAIQKVKDMSDVMHHTAQNILNEKREILHREQTENKSKDIISVLLRVNDQARGAEEKLTDAELTGQMTVLIFGAQDTTSSVLSRVLYLLSVHQDVQDKVREEIRAAVAAHGVYGESEGTSSPRLSYDEVIALPWLESVIKETLRLYPPVPFVRRTAIKDTTLLYSSSHPSESASLSDPSLSPIQHIRVPEGTTLFVGIANANRIASKSVWGSDADDWKPQRWLEVDHQDQSSEEDIKGDNGETSKVRMKLPGIYHGMLSFLGGGRSCIGYKFAQIEMKILLITLLLRFKFTPSPKSEILQEEIVWNLSQIISPSVRRNDVTVTEEKGLPLGVEVLS</sequence>
<keyword evidence="8" id="KW-1133">Transmembrane helix</keyword>
<dbReference type="InterPro" id="IPR036396">
    <property type="entry name" value="Cyt_P450_sf"/>
</dbReference>
<evidence type="ECO:0000256" key="9">
    <source>
        <dbReference type="ARBA" id="ARBA00023002"/>
    </source>
</evidence>
<gene>
    <name evidence="14" type="ORF">K435DRAFT_822328</name>
</gene>
<dbReference type="OrthoDB" id="1470350at2759"/>
<keyword evidence="15" id="KW-1185">Reference proteome</keyword>
<evidence type="ECO:0000256" key="6">
    <source>
        <dbReference type="ARBA" id="ARBA00022692"/>
    </source>
</evidence>
<name>A0A4S8LAH2_DENBC</name>
<comment type="cofactor">
    <cofactor evidence="1 13">
        <name>heme</name>
        <dbReference type="ChEBI" id="CHEBI:30413"/>
    </cofactor>
</comment>
<evidence type="ECO:0000256" key="2">
    <source>
        <dbReference type="ARBA" id="ARBA00004370"/>
    </source>
</evidence>
<keyword evidence="5 13" id="KW-0349">Heme</keyword>
<dbReference type="PANTHER" id="PTHR24305">
    <property type="entry name" value="CYTOCHROME P450"/>
    <property type="match status" value="1"/>
</dbReference>
<dbReference type="GO" id="GO:0016020">
    <property type="term" value="C:membrane"/>
    <property type="evidence" value="ECO:0007669"/>
    <property type="project" value="UniProtKB-SubCell"/>
</dbReference>
<keyword evidence="7 13" id="KW-0479">Metal-binding</keyword>
<keyword evidence="9" id="KW-0560">Oxidoreductase</keyword>
<dbReference type="GO" id="GO:0004497">
    <property type="term" value="F:monooxygenase activity"/>
    <property type="evidence" value="ECO:0007669"/>
    <property type="project" value="UniProtKB-KW"/>
</dbReference>
<keyword evidence="6" id="KW-0812">Transmembrane</keyword>
<evidence type="ECO:0000256" key="7">
    <source>
        <dbReference type="ARBA" id="ARBA00022723"/>
    </source>
</evidence>
<dbReference type="InterPro" id="IPR001128">
    <property type="entry name" value="Cyt_P450"/>
</dbReference>
<dbReference type="PRINTS" id="PR00463">
    <property type="entry name" value="EP450I"/>
</dbReference>
<dbReference type="PANTHER" id="PTHR24305:SF166">
    <property type="entry name" value="CYTOCHROME P450 12A4, MITOCHONDRIAL-RELATED"/>
    <property type="match status" value="1"/>
</dbReference>
<dbReference type="Gene3D" id="1.10.630.10">
    <property type="entry name" value="Cytochrome P450"/>
    <property type="match status" value="1"/>
</dbReference>
<dbReference type="InterPro" id="IPR002401">
    <property type="entry name" value="Cyt_P450_E_grp-I"/>
</dbReference>
<accession>A0A4S8LAH2</accession>